<reference evidence="1" key="1">
    <citation type="journal article" date="2020" name="Stud. Mycol.">
        <title>101 Dothideomycetes genomes: a test case for predicting lifestyles and emergence of pathogens.</title>
        <authorList>
            <person name="Haridas S."/>
            <person name="Albert R."/>
            <person name="Binder M."/>
            <person name="Bloem J."/>
            <person name="Labutti K."/>
            <person name="Salamov A."/>
            <person name="Andreopoulos B."/>
            <person name="Baker S."/>
            <person name="Barry K."/>
            <person name="Bills G."/>
            <person name="Bluhm B."/>
            <person name="Cannon C."/>
            <person name="Castanera R."/>
            <person name="Culley D."/>
            <person name="Daum C."/>
            <person name="Ezra D."/>
            <person name="Gonzalez J."/>
            <person name="Henrissat B."/>
            <person name="Kuo A."/>
            <person name="Liang C."/>
            <person name="Lipzen A."/>
            <person name="Lutzoni F."/>
            <person name="Magnuson J."/>
            <person name="Mondo S."/>
            <person name="Nolan M."/>
            <person name="Ohm R."/>
            <person name="Pangilinan J."/>
            <person name="Park H.-J."/>
            <person name="Ramirez L."/>
            <person name="Alfaro M."/>
            <person name="Sun H."/>
            <person name="Tritt A."/>
            <person name="Yoshinaga Y."/>
            <person name="Zwiers L.-H."/>
            <person name="Turgeon B."/>
            <person name="Goodwin S."/>
            <person name="Spatafora J."/>
            <person name="Crous P."/>
            <person name="Grigoriev I."/>
        </authorList>
    </citation>
    <scope>NUCLEOTIDE SEQUENCE</scope>
    <source>
        <strain evidence="1">ATCC 200398</strain>
    </source>
</reference>
<protein>
    <submittedName>
        <fullName evidence="1">Amidase signature enzyme</fullName>
    </submittedName>
</protein>
<proteinExistence type="predicted"/>
<dbReference type="EMBL" id="MU003532">
    <property type="protein sequence ID" value="KAF2465104.1"/>
    <property type="molecule type" value="Genomic_DNA"/>
</dbReference>
<sequence>MTPKDQSDIQGYDCTLGYVGRACMPAAQDSVLVSLLKQMGAVIIAKSNLPQSIMCETENPMWGLTIHPKNPDSTPGGSPSREGALLFLCSSVVGWGTDIGGSIRIPSHMLGLSGLKPSSTTTVLLSADGTDRPPVSHGVTVSTEGQEHVPSVVGPMAGSLGSIISATNAVIAATPWNLDPK</sequence>
<keyword evidence="2" id="KW-1185">Reference proteome</keyword>
<accession>A0ACB6QDK6</accession>
<evidence type="ECO:0000313" key="2">
    <source>
        <dbReference type="Proteomes" id="UP000799755"/>
    </source>
</evidence>
<organism evidence="1 2">
    <name type="scientific">Lindgomyces ingoldianus</name>
    <dbReference type="NCBI Taxonomy" id="673940"/>
    <lineage>
        <taxon>Eukaryota</taxon>
        <taxon>Fungi</taxon>
        <taxon>Dikarya</taxon>
        <taxon>Ascomycota</taxon>
        <taxon>Pezizomycotina</taxon>
        <taxon>Dothideomycetes</taxon>
        <taxon>Pleosporomycetidae</taxon>
        <taxon>Pleosporales</taxon>
        <taxon>Lindgomycetaceae</taxon>
        <taxon>Lindgomyces</taxon>
    </lineage>
</organism>
<dbReference type="Proteomes" id="UP000799755">
    <property type="component" value="Unassembled WGS sequence"/>
</dbReference>
<comment type="caution">
    <text evidence="1">The sequence shown here is derived from an EMBL/GenBank/DDBJ whole genome shotgun (WGS) entry which is preliminary data.</text>
</comment>
<name>A0ACB6QDK6_9PLEO</name>
<gene>
    <name evidence="1" type="ORF">BDR25DRAFT_346387</name>
</gene>
<evidence type="ECO:0000313" key="1">
    <source>
        <dbReference type="EMBL" id="KAF2465104.1"/>
    </source>
</evidence>